<dbReference type="HOGENOM" id="CLU_3088044_0_0_1"/>
<organism evidence="2 3">
    <name type="scientific">Piloderma croceum (strain F 1598)</name>
    <dbReference type="NCBI Taxonomy" id="765440"/>
    <lineage>
        <taxon>Eukaryota</taxon>
        <taxon>Fungi</taxon>
        <taxon>Dikarya</taxon>
        <taxon>Basidiomycota</taxon>
        <taxon>Agaricomycotina</taxon>
        <taxon>Agaricomycetes</taxon>
        <taxon>Agaricomycetidae</taxon>
        <taxon>Atheliales</taxon>
        <taxon>Atheliaceae</taxon>
        <taxon>Piloderma</taxon>
    </lineage>
</organism>
<dbReference type="InParanoid" id="A0A0C3ENX6"/>
<name>A0A0C3ENX6_PILCF</name>
<evidence type="ECO:0000313" key="3">
    <source>
        <dbReference type="Proteomes" id="UP000054166"/>
    </source>
</evidence>
<gene>
    <name evidence="2" type="ORF">PILCRDRAFT_14547</name>
</gene>
<keyword evidence="3" id="KW-1185">Reference proteome</keyword>
<sequence length="52" mass="5804">MVTPDYSLVVPNLVLMVILINSNIHYYNSHTCSPPPLLLLKHTLISFCFGSS</sequence>
<dbReference type="AlphaFoldDB" id="A0A0C3ENX6"/>
<keyword evidence="1" id="KW-0812">Transmembrane</keyword>
<reference evidence="2 3" key="1">
    <citation type="submission" date="2014-04" db="EMBL/GenBank/DDBJ databases">
        <authorList>
            <consortium name="DOE Joint Genome Institute"/>
            <person name="Kuo A."/>
            <person name="Tarkka M."/>
            <person name="Buscot F."/>
            <person name="Kohler A."/>
            <person name="Nagy L.G."/>
            <person name="Floudas D."/>
            <person name="Copeland A."/>
            <person name="Barry K.W."/>
            <person name="Cichocki N."/>
            <person name="Veneault-Fourrey C."/>
            <person name="LaButti K."/>
            <person name="Lindquist E.A."/>
            <person name="Lipzen A."/>
            <person name="Lundell T."/>
            <person name="Morin E."/>
            <person name="Murat C."/>
            <person name="Sun H."/>
            <person name="Tunlid A."/>
            <person name="Henrissat B."/>
            <person name="Grigoriev I.V."/>
            <person name="Hibbett D.S."/>
            <person name="Martin F."/>
            <person name="Nordberg H.P."/>
            <person name="Cantor M.N."/>
            <person name="Hua S.X."/>
        </authorList>
    </citation>
    <scope>NUCLEOTIDE SEQUENCE [LARGE SCALE GENOMIC DNA]</scope>
    <source>
        <strain evidence="2 3">F 1598</strain>
    </source>
</reference>
<evidence type="ECO:0000256" key="1">
    <source>
        <dbReference type="SAM" id="Phobius"/>
    </source>
</evidence>
<reference evidence="3" key="2">
    <citation type="submission" date="2015-01" db="EMBL/GenBank/DDBJ databases">
        <title>Evolutionary Origins and Diversification of the Mycorrhizal Mutualists.</title>
        <authorList>
            <consortium name="DOE Joint Genome Institute"/>
            <consortium name="Mycorrhizal Genomics Consortium"/>
            <person name="Kohler A."/>
            <person name="Kuo A."/>
            <person name="Nagy L.G."/>
            <person name="Floudas D."/>
            <person name="Copeland A."/>
            <person name="Barry K.W."/>
            <person name="Cichocki N."/>
            <person name="Veneault-Fourrey C."/>
            <person name="LaButti K."/>
            <person name="Lindquist E.A."/>
            <person name="Lipzen A."/>
            <person name="Lundell T."/>
            <person name="Morin E."/>
            <person name="Murat C."/>
            <person name="Riley R."/>
            <person name="Ohm R."/>
            <person name="Sun H."/>
            <person name="Tunlid A."/>
            <person name="Henrissat B."/>
            <person name="Grigoriev I.V."/>
            <person name="Hibbett D.S."/>
            <person name="Martin F."/>
        </authorList>
    </citation>
    <scope>NUCLEOTIDE SEQUENCE [LARGE SCALE GENOMIC DNA]</scope>
    <source>
        <strain evidence="3">F 1598</strain>
    </source>
</reference>
<keyword evidence="1" id="KW-0472">Membrane</keyword>
<dbReference type="EMBL" id="KN833063">
    <property type="protein sequence ID" value="KIM74285.1"/>
    <property type="molecule type" value="Genomic_DNA"/>
</dbReference>
<feature type="transmembrane region" description="Helical" evidence="1">
    <location>
        <begin position="6"/>
        <end position="24"/>
    </location>
</feature>
<protein>
    <submittedName>
        <fullName evidence="2">Uncharacterized protein</fullName>
    </submittedName>
</protein>
<dbReference type="Proteomes" id="UP000054166">
    <property type="component" value="Unassembled WGS sequence"/>
</dbReference>
<keyword evidence="1" id="KW-1133">Transmembrane helix</keyword>
<proteinExistence type="predicted"/>
<evidence type="ECO:0000313" key="2">
    <source>
        <dbReference type="EMBL" id="KIM74285.1"/>
    </source>
</evidence>
<accession>A0A0C3ENX6</accession>